<reference evidence="8" key="1">
    <citation type="submission" date="2018-06" db="EMBL/GenBank/DDBJ databases">
        <authorList>
            <person name="Zhirakovskaya E."/>
        </authorList>
    </citation>
    <scope>NUCLEOTIDE SEQUENCE</scope>
</reference>
<dbReference type="AlphaFoldDB" id="A0A3B0TGY5"/>
<comment type="cofactor">
    <cofactor evidence="1">
        <name>[4Fe-4S] cluster</name>
        <dbReference type="ChEBI" id="CHEBI:49883"/>
    </cofactor>
</comment>
<evidence type="ECO:0000256" key="6">
    <source>
        <dbReference type="ARBA" id="ARBA00023014"/>
    </source>
</evidence>
<keyword evidence="6" id="KW-0411">Iron-sulfur</keyword>
<dbReference type="GO" id="GO:0046872">
    <property type="term" value="F:metal ion binding"/>
    <property type="evidence" value="ECO:0007669"/>
    <property type="project" value="UniProtKB-KW"/>
</dbReference>
<keyword evidence="8" id="KW-0560">Oxidoreductase</keyword>
<accession>A0A3B0TGY5</accession>
<dbReference type="InterPro" id="IPR040084">
    <property type="entry name" value="GTPase_Obg"/>
</dbReference>
<dbReference type="Gene3D" id="3.20.20.70">
    <property type="entry name" value="Aldolase class I"/>
    <property type="match status" value="1"/>
</dbReference>
<dbReference type="GO" id="GO:0051539">
    <property type="term" value="F:4 iron, 4 sulfur cluster binding"/>
    <property type="evidence" value="ECO:0007669"/>
    <property type="project" value="UniProtKB-KW"/>
</dbReference>
<evidence type="ECO:0000256" key="3">
    <source>
        <dbReference type="ARBA" id="ARBA00022691"/>
    </source>
</evidence>
<feature type="domain" description="Radical SAM core" evidence="7">
    <location>
        <begin position="33"/>
        <end position="141"/>
    </location>
</feature>
<evidence type="ECO:0000313" key="8">
    <source>
        <dbReference type="EMBL" id="VAW17208.1"/>
    </source>
</evidence>
<dbReference type="EMBL" id="UOEP01000071">
    <property type="protein sequence ID" value="VAW17208.1"/>
    <property type="molecule type" value="Genomic_DNA"/>
</dbReference>
<keyword evidence="4" id="KW-0479">Metal-binding</keyword>
<dbReference type="InterPro" id="IPR058240">
    <property type="entry name" value="rSAM_sf"/>
</dbReference>
<evidence type="ECO:0000256" key="2">
    <source>
        <dbReference type="ARBA" id="ARBA00022485"/>
    </source>
</evidence>
<gene>
    <name evidence="8" type="ORF">MNBD_BACTEROID01-2470</name>
</gene>
<organism evidence="8">
    <name type="scientific">hydrothermal vent metagenome</name>
    <dbReference type="NCBI Taxonomy" id="652676"/>
    <lineage>
        <taxon>unclassified sequences</taxon>
        <taxon>metagenomes</taxon>
        <taxon>ecological metagenomes</taxon>
    </lineage>
</organism>
<dbReference type="SFLD" id="SFLDG01083">
    <property type="entry name" value="Uncharacterised_Radical_SAM_Su"/>
    <property type="match status" value="1"/>
</dbReference>
<dbReference type="InterPro" id="IPR013785">
    <property type="entry name" value="Aldolase_TIM"/>
</dbReference>
<evidence type="ECO:0000256" key="4">
    <source>
        <dbReference type="ARBA" id="ARBA00022723"/>
    </source>
</evidence>
<name>A0A3B0TGY5_9ZZZZ</name>
<dbReference type="EC" id="1.8.-.-" evidence="8"/>
<proteinExistence type="predicted"/>
<dbReference type="PANTHER" id="PTHR43787:SF11">
    <property type="entry name" value="UPF0026 PROTEIN SLR1464"/>
    <property type="match status" value="1"/>
</dbReference>
<evidence type="ECO:0000256" key="5">
    <source>
        <dbReference type="ARBA" id="ARBA00023004"/>
    </source>
</evidence>
<protein>
    <submittedName>
        <fullName evidence="8">Fe-S OXIDOREDUCTASE</fullName>
        <ecNumber evidence="8">1.8.-.-</ecNumber>
    </submittedName>
</protein>
<dbReference type="Pfam" id="PF04055">
    <property type="entry name" value="Radical_SAM"/>
    <property type="match status" value="1"/>
</dbReference>
<keyword evidence="5" id="KW-0408">Iron</keyword>
<sequence>MATFLFDKIIFGPVKSRRLGVSLGINLLPTDSKVCTFNCIYCECGWTPKSYDSKVSLPGMDEVKLRLEEILQKMSAERGLPDVITFAGNGEPTLHPQFAEIIDSTIELRDLYAPKARIAVLSNASVLHKKKVFEALLKVDDNIQKLDSAFEKTVQLMDSPRITFNLNNVVAQLKSFNGKVIIQTLFLKGSYKGQIVDNTTSEEVSAWLKLLQEINPGQVMIYTIERDTPVDGLEKVKPDILNEIAAKVREAGFEVQVSA</sequence>
<dbReference type="CDD" id="cd01335">
    <property type="entry name" value="Radical_SAM"/>
    <property type="match status" value="1"/>
</dbReference>
<dbReference type="GO" id="GO:0016491">
    <property type="term" value="F:oxidoreductase activity"/>
    <property type="evidence" value="ECO:0007669"/>
    <property type="project" value="UniProtKB-KW"/>
</dbReference>
<dbReference type="InterPro" id="IPR007197">
    <property type="entry name" value="rSAM"/>
</dbReference>
<dbReference type="SUPFAM" id="SSF102114">
    <property type="entry name" value="Radical SAM enzymes"/>
    <property type="match status" value="1"/>
</dbReference>
<keyword evidence="3" id="KW-0949">S-adenosyl-L-methionine</keyword>
<dbReference type="PANTHER" id="PTHR43787">
    <property type="entry name" value="FEMO COFACTOR BIOSYNTHESIS PROTEIN NIFB-RELATED"/>
    <property type="match status" value="1"/>
</dbReference>
<evidence type="ECO:0000256" key="1">
    <source>
        <dbReference type="ARBA" id="ARBA00001966"/>
    </source>
</evidence>
<dbReference type="SFLD" id="SFLDS00029">
    <property type="entry name" value="Radical_SAM"/>
    <property type="match status" value="1"/>
</dbReference>
<keyword evidence="2" id="KW-0004">4Fe-4S</keyword>
<evidence type="ECO:0000259" key="7">
    <source>
        <dbReference type="Pfam" id="PF04055"/>
    </source>
</evidence>